<name>A0ABX0NVY0_9BURK</name>
<protein>
    <submittedName>
        <fullName evidence="1">Uncharacterized protein</fullName>
    </submittedName>
</protein>
<accession>A0ABX0NVY0</accession>
<gene>
    <name evidence="1" type="ORF">F2P45_17895</name>
</gene>
<proteinExistence type="predicted"/>
<dbReference type="EMBL" id="WHJH01000021">
    <property type="protein sequence ID" value="NHZ90881.1"/>
    <property type="molecule type" value="Genomic_DNA"/>
</dbReference>
<dbReference type="RefSeq" id="WP_166877960.1">
    <property type="nucleotide sequence ID" value="NZ_WHJH01000021.1"/>
</dbReference>
<comment type="caution">
    <text evidence="1">The sequence shown here is derived from an EMBL/GenBank/DDBJ whole genome shotgun (WGS) entry which is preliminary data.</text>
</comment>
<keyword evidence="2" id="KW-1185">Reference proteome</keyword>
<sequence length="150" mass="16789">MTHTNIINVNTHKVRRIPEYRGDRINASKQASTTPNKIHNQCLLEIKIATQYCGIKPKSSYTFSYLGIPKLPKIPKKKDRTKANNQKKYLLKFLCFSVSLGRKIAFPNHNSMAAEKIITSSISNMKVADLLSTSPFSSVQAIAGIDHSNI</sequence>
<evidence type="ECO:0000313" key="1">
    <source>
        <dbReference type="EMBL" id="NHZ90881.1"/>
    </source>
</evidence>
<organism evidence="1 2">
    <name type="scientific">Massilia mucilaginosa</name>
    <dbReference type="NCBI Taxonomy" id="2609282"/>
    <lineage>
        <taxon>Bacteria</taxon>
        <taxon>Pseudomonadati</taxon>
        <taxon>Pseudomonadota</taxon>
        <taxon>Betaproteobacteria</taxon>
        <taxon>Burkholderiales</taxon>
        <taxon>Oxalobacteraceae</taxon>
        <taxon>Telluria group</taxon>
        <taxon>Massilia</taxon>
    </lineage>
</organism>
<reference evidence="1 2" key="1">
    <citation type="submission" date="2019-10" db="EMBL/GenBank/DDBJ databases">
        <title>Taxonomy of Antarctic Massilia spp.: description of Massilia rubra sp. nov., Massilia aquatica sp. nov., Massilia mucilaginosa sp. nov., Massilia frigida sp. nov. isolated from streams, lakes and regoliths.</title>
        <authorList>
            <person name="Holochova P."/>
            <person name="Sedlacek I."/>
            <person name="Kralova S."/>
            <person name="Maslanova I."/>
            <person name="Busse H.-J."/>
            <person name="Stankova E."/>
            <person name="Vrbovska V."/>
            <person name="Kovarovic V."/>
            <person name="Bartak M."/>
            <person name="Svec P."/>
            <person name="Pantucek R."/>
        </authorList>
    </citation>
    <scope>NUCLEOTIDE SEQUENCE [LARGE SCALE GENOMIC DNA]</scope>
    <source>
        <strain evidence="1 2">CCM 8733</strain>
    </source>
</reference>
<evidence type="ECO:0000313" key="2">
    <source>
        <dbReference type="Proteomes" id="UP000609726"/>
    </source>
</evidence>
<dbReference type="Proteomes" id="UP000609726">
    <property type="component" value="Unassembled WGS sequence"/>
</dbReference>